<dbReference type="EMBL" id="JAGGMS010000001">
    <property type="protein sequence ID" value="MBP2183818.1"/>
    <property type="molecule type" value="Genomic_DNA"/>
</dbReference>
<evidence type="ECO:0000313" key="1">
    <source>
        <dbReference type="EMBL" id="MBP2183818.1"/>
    </source>
</evidence>
<protein>
    <submittedName>
        <fullName evidence="1">Uncharacterized protein</fullName>
    </submittedName>
</protein>
<keyword evidence="2" id="KW-1185">Reference proteome</keyword>
<organism evidence="1 2">
    <name type="scientific">Amycolatopsis magusensis</name>
    <dbReference type="NCBI Taxonomy" id="882444"/>
    <lineage>
        <taxon>Bacteria</taxon>
        <taxon>Bacillati</taxon>
        <taxon>Actinomycetota</taxon>
        <taxon>Actinomycetes</taxon>
        <taxon>Pseudonocardiales</taxon>
        <taxon>Pseudonocardiaceae</taxon>
        <taxon>Amycolatopsis</taxon>
    </lineage>
</organism>
<reference evidence="1 2" key="1">
    <citation type="submission" date="2021-03" db="EMBL/GenBank/DDBJ databases">
        <title>Sequencing the genomes of 1000 actinobacteria strains.</title>
        <authorList>
            <person name="Klenk H.-P."/>
        </authorList>
    </citation>
    <scope>NUCLEOTIDE SEQUENCE [LARGE SCALE GENOMIC DNA]</scope>
    <source>
        <strain evidence="1 2">DSM 45510</strain>
    </source>
</reference>
<name>A0ABS4PY93_9PSEU</name>
<comment type="caution">
    <text evidence="1">The sequence shown here is derived from an EMBL/GenBank/DDBJ whole genome shotgun (WGS) entry which is preliminary data.</text>
</comment>
<sequence>MRIYRMDPPGDCHWVTPVDPADNDRLEYDSAPLAEQWSPIEMQLVDGKGYQRMTSFPWHLNRLLMLRDDAIGALGPVLADYGELLPLDCPGMELNVFRNLVTADVLDEENSAIKYFEPEHELWEVNSYAFRADRLDGLMIFRTTSWPDGPLLFTDPMIDEFERTGLGHLDFFALWDPEHGPYQRAAEGELIEQDRRI</sequence>
<accession>A0ABS4PY93</accession>
<dbReference type="RefSeq" id="WP_209666925.1">
    <property type="nucleotide sequence ID" value="NZ_JAGGMS010000001.1"/>
</dbReference>
<gene>
    <name evidence="1" type="ORF">JOM49_005344</name>
</gene>
<evidence type="ECO:0000313" key="2">
    <source>
        <dbReference type="Proteomes" id="UP000741013"/>
    </source>
</evidence>
<proteinExistence type="predicted"/>
<dbReference type="Proteomes" id="UP000741013">
    <property type="component" value="Unassembled WGS sequence"/>
</dbReference>